<dbReference type="Proteomes" id="UP001642483">
    <property type="component" value="Unassembled WGS sequence"/>
</dbReference>
<dbReference type="SUPFAM" id="SSF48452">
    <property type="entry name" value="TPR-like"/>
    <property type="match status" value="2"/>
</dbReference>
<reference evidence="8 9" key="1">
    <citation type="submission" date="2024-02" db="EMBL/GenBank/DDBJ databases">
        <authorList>
            <person name="Daric V."/>
            <person name="Darras S."/>
        </authorList>
    </citation>
    <scope>NUCLEOTIDE SEQUENCE [LARGE SCALE GENOMIC DNA]</scope>
</reference>
<evidence type="ECO:0000256" key="1">
    <source>
        <dbReference type="ARBA" id="ARBA00004138"/>
    </source>
</evidence>
<dbReference type="InterPro" id="IPR011990">
    <property type="entry name" value="TPR-like_helical_dom_sf"/>
</dbReference>
<evidence type="ECO:0000256" key="2">
    <source>
        <dbReference type="ARBA" id="ARBA00007834"/>
    </source>
</evidence>
<dbReference type="Gene3D" id="1.25.40.10">
    <property type="entry name" value="Tetratricopeptide repeat domain"/>
    <property type="match status" value="3"/>
</dbReference>
<accession>A0ABP0GVG1</accession>
<evidence type="ECO:0000256" key="7">
    <source>
        <dbReference type="ARBA" id="ARBA00032501"/>
    </source>
</evidence>
<name>A0ABP0GVG1_CLALP</name>
<evidence type="ECO:0000313" key="8">
    <source>
        <dbReference type="EMBL" id="CAK8695657.1"/>
    </source>
</evidence>
<evidence type="ECO:0000256" key="5">
    <source>
        <dbReference type="ARBA" id="ARBA00022803"/>
    </source>
</evidence>
<gene>
    <name evidence="8" type="ORF">CVLEPA_LOCUS28902</name>
</gene>
<evidence type="ECO:0000256" key="4">
    <source>
        <dbReference type="ARBA" id="ARBA00022737"/>
    </source>
</evidence>
<evidence type="ECO:0000313" key="9">
    <source>
        <dbReference type="Proteomes" id="UP001642483"/>
    </source>
</evidence>
<organism evidence="8 9">
    <name type="scientific">Clavelina lepadiformis</name>
    <name type="common">Light-bulb sea squirt</name>
    <name type="synonym">Ascidia lepadiformis</name>
    <dbReference type="NCBI Taxonomy" id="159417"/>
    <lineage>
        <taxon>Eukaryota</taxon>
        <taxon>Metazoa</taxon>
        <taxon>Chordata</taxon>
        <taxon>Tunicata</taxon>
        <taxon>Ascidiacea</taxon>
        <taxon>Aplousobranchia</taxon>
        <taxon>Clavelinidae</taxon>
        <taxon>Clavelina</taxon>
    </lineage>
</organism>
<keyword evidence="5" id="KW-0802">TPR repeat</keyword>
<evidence type="ECO:0000256" key="3">
    <source>
        <dbReference type="ARBA" id="ARBA00019387"/>
    </source>
</evidence>
<sequence>MILSRQKPVGGGTYTGDKTKKKKIPKFEDFVEDRDYTGAITVLEFNQQTGKANKNVDLWLAYCYFHLAEFKKAFEIYSSLIKKADVDPSVYLYCACCCFYMGWHKEAESLAQKGPDTSLKNRLLFHISHKLHRHSAMMSYHSKLGDEIDDKLCYTSIQFLRSHYREAMQHYNHQINLNKDYHALQIYAALCAYKLEYYEYCIDHLAEYLQYYPDSAIASNLKACVHFRLYDGKAAEGELKHYLDVASPSAFGSEFINHNKVIFRRGESALQILPPLVGIIPEAKLNLALYYFTQEEYLEAFQLVEFMEPATPNEYVIKGAIYAGYGQEESLRHIISMAQQCYHKVGSSADTLVGRQCTACSNFLTKNFEQVVVYLDSIKGYLYGDDVYNFNYAQAKAACGNYKDAEDIFIGIKNERLKSDYVYTSWLARCYIMNKRPQLAWELYNKMETSSDSFSLLHLIANDCYRTRQYYIAAKAFDLMERLDSNPEYWEGKRGACVGLFQMIISGDEPRETIQEVILMLRGTTSNPQVEYIIRTIGKWAKEHQIPLK</sequence>
<dbReference type="EMBL" id="CAWYQH010000152">
    <property type="protein sequence ID" value="CAK8695657.1"/>
    <property type="molecule type" value="Genomic_DNA"/>
</dbReference>
<dbReference type="InterPro" id="IPR030511">
    <property type="entry name" value="TTC26"/>
</dbReference>
<evidence type="ECO:0000256" key="6">
    <source>
        <dbReference type="ARBA" id="ARBA00023273"/>
    </source>
</evidence>
<comment type="caution">
    <text evidence="8">The sequence shown here is derived from an EMBL/GenBank/DDBJ whole genome shotgun (WGS) entry which is preliminary data.</text>
</comment>
<comment type="similarity">
    <text evidence="2">Belongs to the IFT56 family.</text>
</comment>
<keyword evidence="9" id="KW-1185">Reference proteome</keyword>
<dbReference type="Pfam" id="PF12895">
    <property type="entry name" value="ANAPC3"/>
    <property type="match status" value="1"/>
</dbReference>
<proteinExistence type="inferred from homology"/>
<keyword evidence="4" id="KW-0677">Repeat</keyword>
<keyword evidence="6" id="KW-0966">Cell projection</keyword>
<dbReference type="PANTHER" id="PTHR14781">
    <property type="entry name" value="INTRAFLAGELLAR TRANSPORT PROTEIN 56"/>
    <property type="match status" value="1"/>
</dbReference>
<comment type="subcellular location">
    <subcellularLocation>
        <location evidence="1">Cell projection</location>
        <location evidence="1">Cilium</location>
    </subcellularLocation>
</comment>
<dbReference type="PANTHER" id="PTHR14781:SF0">
    <property type="entry name" value="INTRAFLAGELLAR TRANSPORT PROTEIN 56"/>
    <property type="match status" value="1"/>
</dbReference>
<protein>
    <recommendedName>
        <fullName evidence="3">Intraflagellar transport protein 56</fullName>
    </recommendedName>
    <alternativeName>
        <fullName evidence="7">Tetratricopeptide repeat protein 26</fullName>
    </alternativeName>
</protein>